<dbReference type="InterPro" id="IPR017451">
    <property type="entry name" value="F-box-assoc_interact_dom"/>
</dbReference>
<proteinExistence type="predicted"/>
<dbReference type="PANTHER" id="PTHR31672">
    <property type="entry name" value="BNACNNG10540D PROTEIN"/>
    <property type="match status" value="1"/>
</dbReference>
<gene>
    <name evidence="2" type="ORF">WN944_025618</name>
</gene>
<dbReference type="PROSITE" id="PS50181">
    <property type="entry name" value="FBOX"/>
    <property type="match status" value="1"/>
</dbReference>
<dbReference type="PANTHER" id="PTHR31672:SF13">
    <property type="entry name" value="F-BOX PROTEIN CPR30-LIKE"/>
    <property type="match status" value="1"/>
</dbReference>
<dbReference type="SUPFAM" id="SSF81383">
    <property type="entry name" value="F-box domain"/>
    <property type="match status" value="1"/>
</dbReference>
<dbReference type="Pfam" id="PF00646">
    <property type="entry name" value="F-box"/>
    <property type="match status" value="1"/>
</dbReference>
<dbReference type="Pfam" id="PF08268">
    <property type="entry name" value="FBA_3"/>
    <property type="match status" value="1"/>
</dbReference>
<evidence type="ECO:0000313" key="3">
    <source>
        <dbReference type="Proteomes" id="UP001428341"/>
    </source>
</evidence>
<dbReference type="InterPro" id="IPR013187">
    <property type="entry name" value="F-box-assoc_dom_typ3"/>
</dbReference>
<protein>
    <recommendedName>
        <fullName evidence="1">F-box domain-containing protein</fullName>
    </recommendedName>
</protein>
<reference evidence="2 3" key="1">
    <citation type="submission" date="2024-05" db="EMBL/GenBank/DDBJ databases">
        <title>Haplotype-resolved chromosome-level genome assembly of Huyou (Citrus changshanensis).</title>
        <authorList>
            <person name="Miao C."/>
            <person name="Chen W."/>
            <person name="Wu Y."/>
            <person name="Wang L."/>
            <person name="Zhao S."/>
            <person name="Grierson D."/>
            <person name="Xu C."/>
            <person name="Chen K."/>
        </authorList>
    </citation>
    <scope>NUCLEOTIDE SEQUENCE [LARGE SCALE GENOMIC DNA]</scope>
    <source>
        <strain evidence="2">01-14</strain>
        <tissue evidence="2">Leaf</tissue>
    </source>
</reference>
<sequence length="369" mass="42843">MGSDSKRHIPDHVIFTILPRLPAKSLVRFKCVSKAWHSFIKALNSDNRKLIFSTLRSIHSVDIGANINNMKARNLNFPLGKLLHQLIGCCNGVLCIVVQIDRHAGEADLVIWNPWTGRYKTVPISGVDLTEEMYGFAYKNTYGFCFDQSTNDYKIVRLVKRDGITDFRIYSLNSDSWKSGILPWYIFPMSYERKYSATFIDRSLYWRIDHIKDTKDRWTALFGGSSVILCFSLVDENFRVILPPDDVAKGAEFDLFDFGGCLGLIHCHARRRAHVDIWTRNEHNWTKSMCIPRLQELHNSLYLAPVFFYNGTGEVLLHEKDTYPCRGKEVFYLYSLEKKTFRKFNIEGMEQFTFHIDMPYTPSLTSLTR</sequence>
<organism evidence="2 3">
    <name type="scientific">Citrus x changshan-huyou</name>
    <dbReference type="NCBI Taxonomy" id="2935761"/>
    <lineage>
        <taxon>Eukaryota</taxon>
        <taxon>Viridiplantae</taxon>
        <taxon>Streptophyta</taxon>
        <taxon>Embryophyta</taxon>
        <taxon>Tracheophyta</taxon>
        <taxon>Spermatophyta</taxon>
        <taxon>Magnoliopsida</taxon>
        <taxon>eudicotyledons</taxon>
        <taxon>Gunneridae</taxon>
        <taxon>Pentapetalae</taxon>
        <taxon>rosids</taxon>
        <taxon>malvids</taxon>
        <taxon>Sapindales</taxon>
        <taxon>Rutaceae</taxon>
        <taxon>Aurantioideae</taxon>
        <taxon>Citrus</taxon>
    </lineage>
</organism>
<dbReference type="SMART" id="SM00256">
    <property type="entry name" value="FBOX"/>
    <property type="match status" value="1"/>
</dbReference>
<dbReference type="InterPro" id="IPR050796">
    <property type="entry name" value="SCF_F-box_component"/>
</dbReference>
<dbReference type="Proteomes" id="UP001428341">
    <property type="component" value="Unassembled WGS sequence"/>
</dbReference>
<dbReference type="AlphaFoldDB" id="A0AAP0LSU9"/>
<dbReference type="Gene3D" id="1.20.1280.50">
    <property type="match status" value="1"/>
</dbReference>
<feature type="domain" description="F-box" evidence="1">
    <location>
        <begin position="3"/>
        <end position="50"/>
    </location>
</feature>
<dbReference type="InterPro" id="IPR001810">
    <property type="entry name" value="F-box_dom"/>
</dbReference>
<dbReference type="CDD" id="cd22157">
    <property type="entry name" value="F-box_AtFBW1-like"/>
    <property type="match status" value="1"/>
</dbReference>
<dbReference type="NCBIfam" id="TIGR01640">
    <property type="entry name" value="F_box_assoc_1"/>
    <property type="match status" value="1"/>
</dbReference>
<evidence type="ECO:0000313" key="2">
    <source>
        <dbReference type="EMBL" id="KAK9182473.1"/>
    </source>
</evidence>
<keyword evidence="3" id="KW-1185">Reference proteome</keyword>
<comment type="caution">
    <text evidence="2">The sequence shown here is derived from an EMBL/GenBank/DDBJ whole genome shotgun (WGS) entry which is preliminary data.</text>
</comment>
<evidence type="ECO:0000259" key="1">
    <source>
        <dbReference type="PROSITE" id="PS50181"/>
    </source>
</evidence>
<name>A0AAP0LSU9_9ROSI</name>
<dbReference type="EMBL" id="JBCGBO010000024">
    <property type="protein sequence ID" value="KAK9182473.1"/>
    <property type="molecule type" value="Genomic_DNA"/>
</dbReference>
<accession>A0AAP0LSU9</accession>
<dbReference type="InterPro" id="IPR036047">
    <property type="entry name" value="F-box-like_dom_sf"/>
</dbReference>